<reference evidence="1" key="2">
    <citation type="journal article" date="2015" name="Data Brief">
        <title>Shoot transcriptome of the giant reed, Arundo donax.</title>
        <authorList>
            <person name="Barrero R.A."/>
            <person name="Guerrero F.D."/>
            <person name="Moolhuijzen P."/>
            <person name="Goolsby J.A."/>
            <person name="Tidwell J."/>
            <person name="Bellgard S.E."/>
            <person name="Bellgard M.I."/>
        </authorList>
    </citation>
    <scope>NUCLEOTIDE SEQUENCE</scope>
    <source>
        <tissue evidence="1">Shoot tissue taken approximately 20 cm above the soil surface</tissue>
    </source>
</reference>
<accession>A0A0A9GYJ3</accession>
<name>A0A0A9GYJ3_ARUDO</name>
<dbReference type="AlphaFoldDB" id="A0A0A9GYJ3"/>
<evidence type="ECO:0000313" key="1">
    <source>
        <dbReference type="EMBL" id="JAE25673.1"/>
    </source>
</evidence>
<sequence>MGWIGEGNHPGAASGRGWN</sequence>
<reference evidence="1" key="1">
    <citation type="submission" date="2014-09" db="EMBL/GenBank/DDBJ databases">
        <authorList>
            <person name="Magalhaes I.L.F."/>
            <person name="Oliveira U."/>
            <person name="Santos F.R."/>
            <person name="Vidigal T.H.D.A."/>
            <person name="Brescovit A.D."/>
            <person name="Santos A.J."/>
        </authorList>
    </citation>
    <scope>NUCLEOTIDE SEQUENCE</scope>
    <source>
        <tissue evidence="1">Shoot tissue taken approximately 20 cm above the soil surface</tissue>
    </source>
</reference>
<protein>
    <submittedName>
        <fullName evidence="1">Uncharacterized protein</fullName>
    </submittedName>
</protein>
<organism evidence="1">
    <name type="scientific">Arundo donax</name>
    <name type="common">Giant reed</name>
    <name type="synonym">Donax arundinaceus</name>
    <dbReference type="NCBI Taxonomy" id="35708"/>
    <lineage>
        <taxon>Eukaryota</taxon>
        <taxon>Viridiplantae</taxon>
        <taxon>Streptophyta</taxon>
        <taxon>Embryophyta</taxon>
        <taxon>Tracheophyta</taxon>
        <taxon>Spermatophyta</taxon>
        <taxon>Magnoliopsida</taxon>
        <taxon>Liliopsida</taxon>
        <taxon>Poales</taxon>
        <taxon>Poaceae</taxon>
        <taxon>PACMAD clade</taxon>
        <taxon>Arundinoideae</taxon>
        <taxon>Arundineae</taxon>
        <taxon>Arundo</taxon>
    </lineage>
</organism>
<dbReference type="EMBL" id="GBRH01172223">
    <property type="protein sequence ID" value="JAE25673.1"/>
    <property type="molecule type" value="Transcribed_RNA"/>
</dbReference>
<proteinExistence type="predicted"/>